<dbReference type="OrthoDB" id="4063321at2759"/>
<dbReference type="HOGENOM" id="CLU_165604_1_0_1"/>
<reference evidence="2" key="2">
    <citation type="submission" date="2005-07" db="EMBL/GenBank/DDBJ databases">
        <title>Annotation of the Saccharomyces cerevisiae RM11-1a Genome.</title>
        <authorList>
            <consortium name="The Broad Institute Genome Sequencing Platform"/>
            <person name="Birren B."/>
            <person name="Lander E."/>
            <person name="Galagan J."/>
            <person name="Nusbaum C."/>
            <person name="Devon K."/>
            <person name="Cuomo C."/>
            <person name="Jaffe D."/>
            <person name="Butler J."/>
            <person name="Alvarez P."/>
            <person name="Gnerre S."/>
            <person name="Grabherr M."/>
            <person name="Kleber M."/>
            <person name="Mauceli E."/>
            <person name="Brockman W."/>
            <person name="MacCallum I.A."/>
            <person name="Rounsley S."/>
            <person name="Young S."/>
            <person name="LaButti K."/>
            <person name="Pushparaj V."/>
            <person name="DeCaprio D."/>
            <person name="Crawford M."/>
            <person name="Koehrsen M."/>
            <person name="Engels R."/>
            <person name="Montgomery P."/>
            <person name="Pearson M."/>
            <person name="Howarth C."/>
            <person name="Larson L."/>
            <person name="Luoma S."/>
            <person name="White J."/>
            <person name="O'Leary S."/>
            <person name="Kodira C."/>
            <person name="Zeng Q."/>
            <person name="Yandava C."/>
            <person name="Alvarado L."/>
            <person name="Pratt S."/>
            <person name="Kruglyak L."/>
        </authorList>
    </citation>
    <scope>NUCLEOTIDE SEQUENCE</scope>
    <source>
        <strain evidence="2">RM11-1a</strain>
    </source>
</reference>
<name>B3LU26_YEAS1</name>
<protein>
    <recommendedName>
        <fullName evidence="4">Antisense of depressing factor protein 1</fullName>
    </recommendedName>
</protein>
<dbReference type="Proteomes" id="UP000008335">
    <property type="component" value="Unassembled WGS sequence"/>
</dbReference>
<accession>B3LU26</accession>
<proteinExistence type="predicted"/>
<reference evidence="2" key="1">
    <citation type="submission" date="2005-03" db="EMBL/GenBank/DDBJ databases">
        <authorList>
            <person name="Giovannoni S.J."/>
            <person name="Cho J.-C."/>
            <person name="Ferriera S."/>
            <person name="Johnson J."/>
            <person name="Kravitz S."/>
            <person name="Halpern A."/>
            <person name="Remington K."/>
            <person name="Beeson K."/>
            <person name="Tran B."/>
            <person name="Rogers Y.-H."/>
            <person name="Friedman R."/>
            <person name="Venter J.C."/>
        </authorList>
    </citation>
    <scope>NUCLEOTIDE SEQUENCE</scope>
    <source>
        <strain evidence="2">RM11-1a</strain>
    </source>
</reference>
<feature type="region of interest" description="Disordered" evidence="1">
    <location>
        <begin position="35"/>
        <end position="54"/>
    </location>
</feature>
<evidence type="ECO:0008006" key="4">
    <source>
        <dbReference type="Google" id="ProtNLM"/>
    </source>
</evidence>
<evidence type="ECO:0000313" key="3">
    <source>
        <dbReference type="Proteomes" id="UP000008335"/>
    </source>
</evidence>
<organism evidence="2 3">
    <name type="scientific">Saccharomyces cerevisiae (strain RM11-1a)</name>
    <name type="common">Baker's yeast</name>
    <dbReference type="NCBI Taxonomy" id="285006"/>
    <lineage>
        <taxon>Eukaryota</taxon>
        <taxon>Fungi</taxon>
        <taxon>Dikarya</taxon>
        <taxon>Ascomycota</taxon>
        <taxon>Saccharomycotina</taxon>
        <taxon>Saccharomycetes</taxon>
        <taxon>Saccharomycetales</taxon>
        <taxon>Saccharomycetaceae</taxon>
        <taxon>Saccharomyces</taxon>
    </lineage>
</organism>
<dbReference type="AlphaFoldDB" id="B3LU26"/>
<keyword evidence="3" id="KW-1185">Reference proteome</keyword>
<gene>
    <name evidence="2" type="ORF">SCRG_05351</name>
</gene>
<sequence>MCKPAIIRYNNSRAFSKEKMGKCSMKKKGVGKNVGVGKKVQKKRSISTAERKRTKLQVEKLNKSSETMIPTLLREASTQEPAKLKAETTLKAEELIKDQEKDSKVREQIRTEKSKTNDSMLKQIEMISGFSL</sequence>
<dbReference type="EMBL" id="CH408056">
    <property type="protein sequence ID" value="EDV09657.1"/>
    <property type="molecule type" value="Genomic_DNA"/>
</dbReference>
<evidence type="ECO:0000313" key="2">
    <source>
        <dbReference type="EMBL" id="EDV09657.1"/>
    </source>
</evidence>
<evidence type="ECO:0000256" key="1">
    <source>
        <dbReference type="SAM" id="MobiDB-lite"/>
    </source>
</evidence>